<dbReference type="SUPFAM" id="SSF52374">
    <property type="entry name" value="Nucleotidylyl transferase"/>
    <property type="match status" value="1"/>
</dbReference>
<dbReference type="GO" id="GO:0043039">
    <property type="term" value="P:tRNA aminoacylation"/>
    <property type="evidence" value="ECO:0007669"/>
    <property type="project" value="InterPro"/>
</dbReference>
<dbReference type="GO" id="GO:0004812">
    <property type="term" value="F:aminoacyl-tRNA ligase activity"/>
    <property type="evidence" value="ECO:0007669"/>
    <property type="project" value="UniProtKB-KW"/>
</dbReference>
<dbReference type="Pfam" id="PF20515">
    <property type="entry name" value="2OG-FeII_Oxy_6"/>
    <property type="match status" value="2"/>
</dbReference>
<feature type="domain" description="Glutamyl/glutaminyl-tRNA synthetase class Ib catalytic" evidence="6">
    <location>
        <begin position="154"/>
        <end position="185"/>
    </location>
</feature>
<dbReference type="VEuPathDB" id="FungiDB:PSTT_04218"/>
<evidence type="ECO:0000256" key="4">
    <source>
        <dbReference type="ARBA" id="ARBA00023146"/>
    </source>
</evidence>
<keyword evidence="9" id="KW-1185">Reference proteome</keyword>
<dbReference type="GO" id="GO:0006412">
    <property type="term" value="P:translation"/>
    <property type="evidence" value="ECO:0007669"/>
    <property type="project" value="UniProtKB-KW"/>
</dbReference>
<evidence type="ECO:0000256" key="5">
    <source>
        <dbReference type="RuleBase" id="RU363037"/>
    </source>
</evidence>
<feature type="domain" description="Tet-like 2OG-Fe(II) oxygenase" evidence="7">
    <location>
        <begin position="2"/>
        <end position="56"/>
    </location>
</feature>
<accession>A0A2S4VT49</accession>
<dbReference type="Proteomes" id="UP000239156">
    <property type="component" value="Unassembled WGS sequence"/>
</dbReference>
<evidence type="ECO:0000313" key="9">
    <source>
        <dbReference type="Proteomes" id="UP000239156"/>
    </source>
</evidence>
<keyword evidence="3 5" id="KW-0067">ATP-binding</keyword>
<sequence>KMYEKVKAQHNQLNAPSLVPFFADPNAFCCHFLFTMDNFYNKPHQDTDSSPYSFVIDWQRFVFPQDGCVIDFSGFNGIVKCAWKATEHNHHTLKSSTPQDSLHTRMCLSCQLPASAKAALDWIEEDIYYMDEEWTFWDIKKIISCSPGAVKGQLITRFPPEPLGYLDIGRCKAASLNQHYARIYHCEF</sequence>
<dbReference type="VEuPathDB" id="FungiDB:PSHT_10868"/>
<organism evidence="8 9">
    <name type="scientific">Puccinia striiformis</name>
    <dbReference type="NCBI Taxonomy" id="27350"/>
    <lineage>
        <taxon>Eukaryota</taxon>
        <taxon>Fungi</taxon>
        <taxon>Dikarya</taxon>
        <taxon>Basidiomycota</taxon>
        <taxon>Pucciniomycotina</taxon>
        <taxon>Pucciniomycetes</taxon>
        <taxon>Pucciniales</taxon>
        <taxon>Pucciniaceae</taxon>
        <taxon>Puccinia</taxon>
    </lineage>
</organism>
<feature type="non-terminal residue" evidence="8">
    <location>
        <position position="1"/>
    </location>
</feature>
<gene>
    <name evidence="8" type="ORF">PSTT_04218</name>
</gene>
<dbReference type="InterPro" id="IPR020058">
    <property type="entry name" value="Glu/Gln-tRNA-synth_Ib_cat-dom"/>
</dbReference>
<dbReference type="AlphaFoldDB" id="A0A2S4VT49"/>
<evidence type="ECO:0000259" key="6">
    <source>
        <dbReference type="Pfam" id="PF00749"/>
    </source>
</evidence>
<protein>
    <submittedName>
        <fullName evidence="8">Uncharacterized protein</fullName>
    </submittedName>
</protein>
<comment type="similarity">
    <text evidence="5">Belongs to the class-I aminoacyl-tRNA synthetase family.</text>
</comment>
<dbReference type="InterPro" id="IPR014729">
    <property type="entry name" value="Rossmann-like_a/b/a_fold"/>
</dbReference>
<evidence type="ECO:0000259" key="7">
    <source>
        <dbReference type="Pfam" id="PF20515"/>
    </source>
</evidence>
<dbReference type="InterPro" id="IPR046798">
    <property type="entry name" value="2OG-FeII_Oxy_6"/>
</dbReference>
<dbReference type="GO" id="GO:0005524">
    <property type="term" value="F:ATP binding"/>
    <property type="evidence" value="ECO:0007669"/>
    <property type="project" value="UniProtKB-KW"/>
</dbReference>
<proteinExistence type="inferred from homology"/>
<evidence type="ECO:0000256" key="2">
    <source>
        <dbReference type="ARBA" id="ARBA00022741"/>
    </source>
</evidence>
<keyword evidence="4 5" id="KW-0030">Aminoacyl-tRNA synthetase</keyword>
<keyword evidence="5" id="KW-0648">Protein biosynthesis</keyword>
<keyword evidence="1 5" id="KW-0436">Ligase</keyword>
<comment type="caution">
    <text evidence="8">The sequence shown here is derived from an EMBL/GenBank/DDBJ whole genome shotgun (WGS) entry which is preliminary data.</text>
</comment>
<evidence type="ECO:0000313" key="8">
    <source>
        <dbReference type="EMBL" id="POW12580.1"/>
    </source>
</evidence>
<dbReference type="Pfam" id="PF00749">
    <property type="entry name" value="tRNA-synt_1c"/>
    <property type="match status" value="1"/>
</dbReference>
<name>A0A2S4VT49_9BASI</name>
<dbReference type="Gene3D" id="3.40.50.620">
    <property type="entry name" value="HUPs"/>
    <property type="match status" value="1"/>
</dbReference>
<feature type="domain" description="Tet-like 2OG-Fe(II) oxygenase" evidence="7">
    <location>
        <begin position="59"/>
        <end position="95"/>
    </location>
</feature>
<keyword evidence="2 5" id="KW-0547">Nucleotide-binding</keyword>
<reference evidence="8" key="1">
    <citation type="submission" date="2017-12" db="EMBL/GenBank/DDBJ databases">
        <title>Gene loss provides genomic basis for host adaptation in cereal stripe rust fungi.</title>
        <authorList>
            <person name="Xia C."/>
        </authorList>
    </citation>
    <scope>NUCLEOTIDE SEQUENCE [LARGE SCALE GENOMIC DNA]</scope>
    <source>
        <strain evidence="8">93-210</strain>
    </source>
</reference>
<evidence type="ECO:0000256" key="3">
    <source>
        <dbReference type="ARBA" id="ARBA00022840"/>
    </source>
</evidence>
<evidence type="ECO:0000256" key="1">
    <source>
        <dbReference type="ARBA" id="ARBA00022598"/>
    </source>
</evidence>
<dbReference type="EMBL" id="PKSL01000030">
    <property type="protein sequence ID" value="POW12580.1"/>
    <property type="molecule type" value="Genomic_DNA"/>
</dbReference>